<dbReference type="EMBL" id="JABEPP010000007">
    <property type="protein sequence ID" value="NNM75217.1"/>
    <property type="molecule type" value="Genomic_DNA"/>
</dbReference>
<dbReference type="RefSeq" id="WP_171220705.1">
    <property type="nucleotide sequence ID" value="NZ_JABEPP010000007.1"/>
</dbReference>
<evidence type="ECO:0008006" key="4">
    <source>
        <dbReference type="Google" id="ProtNLM"/>
    </source>
</evidence>
<evidence type="ECO:0000313" key="2">
    <source>
        <dbReference type="EMBL" id="NNM75217.1"/>
    </source>
</evidence>
<dbReference type="AlphaFoldDB" id="A0A849IH05"/>
<proteinExistence type="predicted"/>
<dbReference type="Proteomes" id="UP000564885">
    <property type="component" value="Unassembled WGS sequence"/>
</dbReference>
<keyword evidence="1" id="KW-0732">Signal</keyword>
<protein>
    <recommendedName>
        <fullName evidence="4">BA14K family protein</fullName>
    </recommendedName>
</protein>
<name>A0A849IH05_9HYPH</name>
<sequence length="99" mass="10388">MRLVIMAAGAVAVGAALAGPAAADGHPPFYGYSPYLGGPAAYFTPEDDVRAASVQSDGLPGMGTRTYYRGGPFFTYQSVRPKPAAMPRHSRRRALVTKG</sequence>
<organism evidence="2 3">
    <name type="scientific">Enterovirga aerilata</name>
    <dbReference type="NCBI Taxonomy" id="2730920"/>
    <lineage>
        <taxon>Bacteria</taxon>
        <taxon>Pseudomonadati</taxon>
        <taxon>Pseudomonadota</taxon>
        <taxon>Alphaproteobacteria</taxon>
        <taxon>Hyphomicrobiales</taxon>
        <taxon>Methylobacteriaceae</taxon>
        <taxon>Enterovirga</taxon>
    </lineage>
</organism>
<keyword evidence="3" id="KW-1185">Reference proteome</keyword>
<evidence type="ECO:0000313" key="3">
    <source>
        <dbReference type="Proteomes" id="UP000564885"/>
    </source>
</evidence>
<feature type="chain" id="PRO_5032911653" description="BA14K family protein" evidence="1">
    <location>
        <begin position="19"/>
        <end position="99"/>
    </location>
</feature>
<gene>
    <name evidence="2" type="ORF">HJG44_22915</name>
</gene>
<evidence type="ECO:0000256" key="1">
    <source>
        <dbReference type="SAM" id="SignalP"/>
    </source>
</evidence>
<comment type="caution">
    <text evidence="2">The sequence shown here is derived from an EMBL/GenBank/DDBJ whole genome shotgun (WGS) entry which is preliminary data.</text>
</comment>
<reference evidence="2 3" key="1">
    <citation type="submission" date="2020-04" db="EMBL/GenBank/DDBJ databases">
        <title>Enterovirga sp. isolate from soil.</title>
        <authorList>
            <person name="Chea S."/>
            <person name="Kim D.-U."/>
        </authorList>
    </citation>
    <scope>NUCLEOTIDE SEQUENCE [LARGE SCALE GENOMIC DNA]</scope>
    <source>
        <strain evidence="2 3">DB1703</strain>
    </source>
</reference>
<feature type="signal peptide" evidence="1">
    <location>
        <begin position="1"/>
        <end position="18"/>
    </location>
</feature>
<accession>A0A849IH05</accession>